<dbReference type="STRING" id="1218173.BALCAV_0205000"/>
<dbReference type="Proteomes" id="UP000002754">
    <property type="component" value="Unassembled WGS sequence"/>
</dbReference>
<name>A0A094WQJ1_ALKAL</name>
<evidence type="ECO:0000313" key="3">
    <source>
        <dbReference type="Proteomes" id="UP000002754"/>
    </source>
</evidence>
<dbReference type="Pfam" id="PF10730">
    <property type="entry name" value="DUF2521"/>
    <property type="match status" value="1"/>
</dbReference>
<reference evidence="1 3" key="1">
    <citation type="journal article" date="2014" name="Genome Announc.">
        <title>Draft Genome Sequence of Bacillus alcalophilus AV1934, a Classic Alkaliphile Isolated from Human Feces in 1934.</title>
        <authorList>
            <person name="Attie O."/>
            <person name="Jayaprakash A."/>
            <person name="Shah H."/>
            <person name="Paulsen I.T."/>
            <person name="Morino M."/>
            <person name="Takahashi Y."/>
            <person name="Narumi I."/>
            <person name="Sachidanandam R."/>
            <person name="Satoh K."/>
            <person name="Ito M."/>
            <person name="Krulwich T.A."/>
        </authorList>
    </citation>
    <scope>NUCLEOTIDE SEQUENCE [LARGE SCALE GENOMIC DNA]</scope>
    <source>
        <strain evidence="1 3">AV1934</strain>
    </source>
</reference>
<organism evidence="1 3">
    <name type="scientific">Alkalihalobacillus alcalophilus ATCC 27647 = CGMCC 1.3604</name>
    <dbReference type="NCBI Taxonomy" id="1218173"/>
    <lineage>
        <taxon>Bacteria</taxon>
        <taxon>Bacillati</taxon>
        <taxon>Bacillota</taxon>
        <taxon>Bacilli</taxon>
        <taxon>Bacillales</taxon>
        <taxon>Bacillaceae</taxon>
        <taxon>Alkalihalobacillus</taxon>
    </lineage>
</organism>
<dbReference type="EMBL" id="ALPT02000012">
    <property type="protein sequence ID" value="KGA98273.1"/>
    <property type="molecule type" value="Genomic_DNA"/>
</dbReference>
<gene>
    <name evidence="2" type="ORF">AJ85_14345</name>
    <name evidence="1" type="ORF">BALCAV_0205000</name>
</gene>
<dbReference type="AlphaFoldDB" id="A0A094WQJ1"/>
<protein>
    <submittedName>
        <fullName evidence="1">Uncharacterized protein</fullName>
    </submittedName>
</protein>
<dbReference type="EMBL" id="JALP01000191">
    <property type="protein sequence ID" value="THG89873.1"/>
    <property type="molecule type" value="Genomic_DNA"/>
</dbReference>
<evidence type="ECO:0000313" key="2">
    <source>
        <dbReference type="EMBL" id="THG89873.1"/>
    </source>
</evidence>
<proteinExistence type="predicted"/>
<accession>A0A094WQJ1</accession>
<dbReference type="RefSeq" id="WP_003320450.1">
    <property type="nucleotide sequence ID" value="NZ_ALPT02000012.1"/>
</dbReference>
<evidence type="ECO:0000313" key="1">
    <source>
        <dbReference type="EMBL" id="KGA98273.1"/>
    </source>
</evidence>
<reference evidence="2 4" key="2">
    <citation type="submission" date="2014-01" db="EMBL/GenBank/DDBJ databases">
        <title>Draft genome sequencing of Bacillus alcalophilus CGMCC 1.3604.</title>
        <authorList>
            <person name="Yang J."/>
            <person name="Diao L."/>
            <person name="Yang S."/>
        </authorList>
    </citation>
    <scope>NUCLEOTIDE SEQUENCE [LARGE SCALE GENOMIC DNA]</scope>
    <source>
        <strain evidence="2 4">CGMCC 1.3604</strain>
    </source>
</reference>
<dbReference type="InterPro" id="IPR019667">
    <property type="entry name" value="Uncharacterised_YbaK"/>
</dbReference>
<dbReference type="eggNOG" id="ENOG5032QTK">
    <property type="taxonomic scope" value="Bacteria"/>
</dbReference>
<evidence type="ECO:0000313" key="4">
    <source>
        <dbReference type="Proteomes" id="UP000297014"/>
    </source>
</evidence>
<keyword evidence="3" id="KW-1185">Reference proteome</keyword>
<sequence>MTTVITNLSDKRRQKQWRFERGILRHLSIKGLKKHVEQHFRPIMPFQFLVNPFLLDPVMDLGIDAYLIGAEFSRICYLGETDEEVKRRCELELQELSHSLFHILYGWFDTSGYAHEESLSIASDAFIDYWWDRGLQEGKKRYRMKLH</sequence>
<dbReference type="Proteomes" id="UP000297014">
    <property type="component" value="Unassembled WGS sequence"/>
</dbReference>
<comment type="caution">
    <text evidence="1">The sequence shown here is derived from an EMBL/GenBank/DDBJ whole genome shotgun (WGS) entry which is preliminary data.</text>
</comment>